<name>A0A1C5IH80_9ACTN</name>
<dbReference type="RefSeq" id="WP_088971362.1">
    <property type="nucleotide sequence ID" value="NZ_JBHLYF010000012.1"/>
</dbReference>
<accession>A0A1C5IH80</accession>
<dbReference type="Proteomes" id="UP000198210">
    <property type="component" value="Chromosome I"/>
</dbReference>
<protein>
    <submittedName>
        <fullName evidence="1">Uncharacterized protein</fullName>
    </submittedName>
</protein>
<dbReference type="EMBL" id="LT607751">
    <property type="protein sequence ID" value="SCG57106.1"/>
    <property type="molecule type" value="Genomic_DNA"/>
</dbReference>
<evidence type="ECO:0000313" key="2">
    <source>
        <dbReference type="Proteomes" id="UP000198210"/>
    </source>
</evidence>
<keyword evidence="2" id="KW-1185">Reference proteome</keyword>
<sequence>MTAADGRVGVALRATRYDCLVARVTVDGAQLWRPSRVQLAPGELSCTAGLAFGAQFGRSPH</sequence>
<proteinExistence type="predicted"/>
<reference evidence="1 2" key="1">
    <citation type="submission" date="2016-06" db="EMBL/GenBank/DDBJ databases">
        <authorList>
            <person name="Kjaerup R.B."/>
            <person name="Dalgaard T.S."/>
            <person name="Juul-Madsen H.R."/>
        </authorList>
    </citation>
    <scope>NUCLEOTIDE SEQUENCE [LARGE SCALE GENOMIC DNA]</scope>
    <source>
        <strain evidence="1 2">DSM 45097</strain>
    </source>
</reference>
<dbReference type="AlphaFoldDB" id="A0A1C5IH80"/>
<organism evidence="1 2">
    <name type="scientific">Micromonospora siamensis</name>
    <dbReference type="NCBI Taxonomy" id="299152"/>
    <lineage>
        <taxon>Bacteria</taxon>
        <taxon>Bacillati</taxon>
        <taxon>Actinomycetota</taxon>
        <taxon>Actinomycetes</taxon>
        <taxon>Micromonosporales</taxon>
        <taxon>Micromonosporaceae</taxon>
        <taxon>Micromonospora</taxon>
    </lineage>
</organism>
<evidence type="ECO:0000313" key="1">
    <source>
        <dbReference type="EMBL" id="SCG57106.1"/>
    </source>
</evidence>
<gene>
    <name evidence="1" type="ORF">GA0074704_3344</name>
</gene>